<dbReference type="AlphaFoldDB" id="A0A9D4D0V5"/>
<gene>
    <name evidence="1" type="ORF">DPMN_043647</name>
</gene>
<reference evidence="1" key="1">
    <citation type="journal article" date="2019" name="bioRxiv">
        <title>The Genome of the Zebra Mussel, Dreissena polymorpha: A Resource for Invasive Species Research.</title>
        <authorList>
            <person name="McCartney M.A."/>
            <person name="Auch B."/>
            <person name="Kono T."/>
            <person name="Mallez S."/>
            <person name="Zhang Y."/>
            <person name="Obille A."/>
            <person name="Becker A."/>
            <person name="Abrahante J.E."/>
            <person name="Garbe J."/>
            <person name="Badalamenti J.P."/>
            <person name="Herman A."/>
            <person name="Mangelson H."/>
            <person name="Liachko I."/>
            <person name="Sullivan S."/>
            <person name="Sone E.D."/>
            <person name="Koren S."/>
            <person name="Silverstein K.A.T."/>
            <person name="Beckman K.B."/>
            <person name="Gohl D.M."/>
        </authorList>
    </citation>
    <scope>NUCLEOTIDE SEQUENCE</scope>
    <source>
        <strain evidence="1">Duluth1</strain>
        <tissue evidence="1">Whole animal</tissue>
    </source>
</reference>
<comment type="caution">
    <text evidence="1">The sequence shown here is derived from an EMBL/GenBank/DDBJ whole genome shotgun (WGS) entry which is preliminary data.</text>
</comment>
<proteinExistence type="predicted"/>
<keyword evidence="2" id="KW-1185">Reference proteome</keyword>
<reference evidence="1" key="2">
    <citation type="submission" date="2020-11" db="EMBL/GenBank/DDBJ databases">
        <authorList>
            <person name="McCartney M.A."/>
            <person name="Auch B."/>
            <person name="Kono T."/>
            <person name="Mallez S."/>
            <person name="Becker A."/>
            <person name="Gohl D.M."/>
            <person name="Silverstein K.A.T."/>
            <person name="Koren S."/>
            <person name="Bechman K.B."/>
            <person name="Herman A."/>
            <person name="Abrahante J.E."/>
            <person name="Garbe J."/>
        </authorList>
    </citation>
    <scope>NUCLEOTIDE SEQUENCE</scope>
    <source>
        <strain evidence="1">Duluth1</strain>
        <tissue evidence="1">Whole animal</tissue>
    </source>
</reference>
<accession>A0A9D4D0V5</accession>
<name>A0A9D4D0V5_DREPO</name>
<protein>
    <submittedName>
        <fullName evidence="1">Uncharacterized protein</fullName>
    </submittedName>
</protein>
<dbReference type="Proteomes" id="UP000828390">
    <property type="component" value="Unassembled WGS sequence"/>
</dbReference>
<evidence type="ECO:0000313" key="1">
    <source>
        <dbReference type="EMBL" id="KAH3737071.1"/>
    </source>
</evidence>
<dbReference type="EMBL" id="JAIWYP010000011">
    <property type="protein sequence ID" value="KAH3737071.1"/>
    <property type="molecule type" value="Genomic_DNA"/>
</dbReference>
<sequence length="96" mass="10638">MSLPQETFSETQTEHLPHLLCSLITSLSRHCSHLPDAHILRMLRLCSKILSKVQPTMTVSGSHDQSADTSCDASMLEQVEVLTVNLYVSLFLSKLG</sequence>
<organism evidence="1 2">
    <name type="scientific">Dreissena polymorpha</name>
    <name type="common">Zebra mussel</name>
    <name type="synonym">Mytilus polymorpha</name>
    <dbReference type="NCBI Taxonomy" id="45954"/>
    <lineage>
        <taxon>Eukaryota</taxon>
        <taxon>Metazoa</taxon>
        <taxon>Spiralia</taxon>
        <taxon>Lophotrochozoa</taxon>
        <taxon>Mollusca</taxon>
        <taxon>Bivalvia</taxon>
        <taxon>Autobranchia</taxon>
        <taxon>Heteroconchia</taxon>
        <taxon>Euheterodonta</taxon>
        <taxon>Imparidentia</taxon>
        <taxon>Neoheterodontei</taxon>
        <taxon>Myida</taxon>
        <taxon>Dreissenoidea</taxon>
        <taxon>Dreissenidae</taxon>
        <taxon>Dreissena</taxon>
    </lineage>
</organism>
<evidence type="ECO:0000313" key="2">
    <source>
        <dbReference type="Proteomes" id="UP000828390"/>
    </source>
</evidence>